<dbReference type="EMBL" id="CP035107">
    <property type="protein sequence ID" value="QAR30938.1"/>
    <property type="molecule type" value="Genomic_DNA"/>
</dbReference>
<dbReference type="RefSeq" id="WP_128501403.1">
    <property type="nucleotide sequence ID" value="NZ_CP035107.1"/>
</dbReference>
<dbReference type="Proteomes" id="UP000287701">
    <property type="component" value="Chromosome"/>
</dbReference>
<name>A0A410JSF5_ORNRH</name>
<evidence type="ECO:0000313" key="2">
    <source>
        <dbReference type="EMBL" id="QAR30938.1"/>
    </source>
</evidence>
<evidence type="ECO:0008006" key="4">
    <source>
        <dbReference type="Google" id="ProtNLM"/>
    </source>
</evidence>
<reference evidence="2 3" key="1">
    <citation type="submission" date="2019-01" db="EMBL/GenBank/DDBJ databases">
        <title>Whole Genome of Ornithobacterium rhinotracheale FARPER-174b.</title>
        <authorList>
            <person name="Tataje-Lavanda L.A."/>
            <person name="Montalvan A."/>
            <person name="Montesinos R."/>
            <person name="Zimic M."/>
            <person name="Fernandez-Sanchez M."/>
            <person name="Fernandez-Diaz M."/>
        </authorList>
    </citation>
    <scope>NUCLEOTIDE SEQUENCE [LARGE SCALE GENOMIC DNA]</scope>
    <source>
        <strain evidence="2 3">FARPER-174b</strain>
    </source>
</reference>
<organism evidence="2 3">
    <name type="scientific">Ornithobacterium rhinotracheale</name>
    <dbReference type="NCBI Taxonomy" id="28251"/>
    <lineage>
        <taxon>Bacteria</taxon>
        <taxon>Pseudomonadati</taxon>
        <taxon>Bacteroidota</taxon>
        <taxon>Flavobacteriia</taxon>
        <taxon>Flavobacteriales</taxon>
        <taxon>Weeksellaceae</taxon>
        <taxon>Ornithobacterium</taxon>
    </lineage>
</organism>
<gene>
    <name evidence="2" type="ORF">EQP59_06110</name>
</gene>
<evidence type="ECO:0000313" key="3">
    <source>
        <dbReference type="Proteomes" id="UP000287701"/>
    </source>
</evidence>
<dbReference type="OrthoDB" id="1148680at2"/>
<dbReference type="AlphaFoldDB" id="A0A410JSF5"/>
<sequence length="174" mass="19207">MKNILFTMAVALGMLSGQAQFHKQEQATQPNRWRLGMGAGLSFGNHSYVGVAVSPSLGYDLGSGLEAGATLGYQYNKNDYYRSSLLSVGPYVNYMFVPQFFGRAHYEYYTGEQLHKPTDAKFNISESALWLGGGYQSSGRISFRAGVMYNVLYKENESIFSSAVRPFAGVVLSM</sequence>
<feature type="chain" id="PRO_5019306325" description="Outer membrane protein beta-barrel domain-containing protein" evidence="1">
    <location>
        <begin position="20"/>
        <end position="174"/>
    </location>
</feature>
<keyword evidence="1" id="KW-0732">Signal</keyword>
<protein>
    <recommendedName>
        <fullName evidence="4">Outer membrane protein beta-barrel domain-containing protein</fullName>
    </recommendedName>
</protein>
<feature type="signal peptide" evidence="1">
    <location>
        <begin position="1"/>
        <end position="19"/>
    </location>
</feature>
<accession>A0A410JSF5</accession>
<evidence type="ECO:0000256" key="1">
    <source>
        <dbReference type="SAM" id="SignalP"/>
    </source>
</evidence>
<proteinExistence type="predicted"/>